<evidence type="ECO:0000313" key="2">
    <source>
        <dbReference type="Proteomes" id="UP000825066"/>
    </source>
</evidence>
<organism evidence="1 2">
    <name type="scientific">Stenotrophomonas pavanii</name>
    <dbReference type="NCBI Taxonomy" id="487698"/>
    <lineage>
        <taxon>Bacteria</taxon>
        <taxon>Pseudomonadati</taxon>
        <taxon>Pseudomonadota</taxon>
        <taxon>Gammaproteobacteria</taxon>
        <taxon>Lysobacterales</taxon>
        <taxon>Lysobacteraceae</taxon>
        <taxon>Stenotrophomonas</taxon>
    </lineage>
</organism>
<reference evidence="1 2" key="1">
    <citation type="submission" date="2021-05" db="EMBL/GenBank/DDBJ databases">
        <title>Complete Genome Sequence of Stenotrophomonas pavanii strain Y.</title>
        <authorList>
            <person name="Dohra H."/>
            <person name="Mohad Din A.R.J."/>
            <person name="Suzuki K."/>
            <person name="Fatma A."/>
            <person name="Honjyo M."/>
            <person name="Nishimura T."/>
            <person name="Moriuch R."/>
            <person name="Masuda K."/>
            <person name="Minoura A."/>
            <person name="Tashiro Y."/>
            <person name="Futamata H."/>
        </authorList>
    </citation>
    <scope>NUCLEOTIDE SEQUENCE [LARGE SCALE GENOMIC DNA]</scope>
    <source>
        <strain evidence="2">Y</strain>
    </source>
</reference>
<sequence length="180" mass="19425">MPHVRQMQRRYAGCVEGGLRPPLENRFIVLTIFFAEEATVRIVNVGVALGVFVAAGLPMSALAQSDDHGISMSGQGLGKAYPAATNLSQDPAWLVYGFQRDGISYYQVNDLAGRVEMIIGNADGTFWALPAGETQVPVSLPSQPLPVPAKATRSLIYRGNGFALVRYSTGSRVLWAIETQ</sequence>
<dbReference type="RefSeq" id="WP_407617901.1">
    <property type="nucleotide sequence ID" value="NZ_JBJMAE010000009.1"/>
</dbReference>
<name>A0ABM7R042_9GAMM</name>
<evidence type="ECO:0000313" key="1">
    <source>
        <dbReference type="EMBL" id="BCX43271.1"/>
    </source>
</evidence>
<gene>
    <name evidence="1" type="ORF">STNY_R14550</name>
</gene>
<keyword evidence="2" id="KW-1185">Reference proteome</keyword>
<accession>A0ABM7R042</accession>
<evidence type="ECO:0008006" key="3">
    <source>
        <dbReference type="Google" id="ProtNLM"/>
    </source>
</evidence>
<protein>
    <recommendedName>
        <fullName evidence="3">Secreted protein</fullName>
    </recommendedName>
</protein>
<dbReference type="EMBL" id="AP024684">
    <property type="protein sequence ID" value="BCX43271.1"/>
    <property type="molecule type" value="Genomic_DNA"/>
</dbReference>
<proteinExistence type="predicted"/>
<dbReference type="Proteomes" id="UP000825066">
    <property type="component" value="Chromosome"/>
</dbReference>